<keyword evidence="2" id="KW-1185">Reference proteome</keyword>
<evidence type="ECO:0000313" key="2">
    <source>
        <dbReference type="Proteomes" id="UP000332515"/>
    </source>
</evidence>
<evidence type="ECO:0000313" key="1">
    <source>
        <dbReference type="EMBL" id="MQT13025.1"/>
    </source>
</evidence>
<dbReference type="EMBL" id="VWNA01000001">
    <property type="protein sequence ID" value="MQT13025.1"/>
    <property type="molecule type" value="Genomic_DNA"/>
</dbReference>
<comment type="caution">
    <text evidence="1">The sequence shown here is derived from an EMBL/GenBank/DDBJ whole genome shotgun (WGS) entry which is preliminary data.</text>
</comment>
<dbReference type="Proteomes" id="UP000332515">
    <property type="component" value="Unassembled WGS sequence"/>
</dbReference>
<reference evidence="1 2" key="1">
    <citation type="submission" date="2019-09" db="EMBL/GenBank/DDBJ databases">
        <title>Segnochrobactrum spirostomi gen. nov., sp. nov., isolated from the ciliate Spirostomum cf. yagiui and description of a novel family, Segnochrobactraceae fam. nov. within the order Rhizobiales of the class Alphaproteobacteria.</title>
        <authorList>
            <person name="Akter S."/>
            <person name="Shazib S.U.A."/>
            <person name="Shin M.K."/>
        </authorList>
    </citation>
    <scope>NUCLEOTIDE SEQUENCE [LARGE SCALE GENOMIC DNA]</scope>
    <source>
        <strain evidence="1 2">Sp-1</strain>
    </source>
</reference>
<dbReference type="RefSeq" id="WP_153480719.1">
    <property type="nucleotide sequence ID" value="NZ_VWNA01000001.1"/>
</dbReference>
<accession>A0A6A7Y2U1</accession>
<sequence>MNDLERALRESVLSSHIADSKAAIGINVNGSAIPLNILISKIHAFGHCLTYYTGDPVYEIQLIGSATGISYQKNQFIIATKHQIKGFPPSDVGIVLPEGQVHVSSSGYTMFSDNLHPSGSDACDLISFDFNVQSSIYSGLLNRFFQLNQKNSLDDEENVLLYIVYGCAFVDQNYDVCDGRRVDTVIRSMICQPSANVSDIALGTCRTRAPMNFDPNGLSGGPVFAAVLDDGGVALKFAGVVNRAGNGIIHFIRSRFIINLLKTSQI</sequence>
<name>A0A6A7Y2U1_9HYPH</name>
<organism evidence="1 2">
    <name type="scientific">Segnochrobactrum spirostomi</name>
    <dbReference type="NCBI Taxonomy" id="2608987"/>
    <lineage>
        <taxon>Bacteria</taxon>
        <taxon>Pseudomonadati</taxon>
        <taxon>Pseudomonadota</taxon>
        <taxon>Alphaproteobacteria</taxon>
        <taxon>Hyphomicrobiales</taxon>
        <taxon>Segnochrobactraceae</taxon>
        <taxon>Segnochrobactrum</taxon>
    </lineage>
</organism>
<dbReference type="AlphaFoldDB" id="A0A6A7Y2U1"/>
<protein>
    <recommendedName>
        <fullName evidence="3">Trypsin-like peptidase domain-containing protein</fullName>
    </recommendedName>
</protein>
<proteinExistence type="predicted"/>
<evidence type="ECO:0008006" key="3">
    <source>
        <dbReference type="Google" id="ProtNLM"/>
    </source>
</evidence>
<gene>
    <name evidence="1" type="ORF">F0357_10265</name>
</gene>